<name>A0A4Z2E456_9TELE</name>
<keyword evidence="1" id="KW-0812">Transmembrane</keyword>
<keyword evidence="3" id="KW-1185">Reference proteome</keyword>
<dbReference type="Proteomes" id="UP000314294">
    <property type="component" value="Unassembled WGS sequence"/>
</dbReference>
<proteinExistence type="predicted"/>
<comment type="caution">
    <text evidence="2">The sequence shown here is derived from an EMBL/GenBank/DDBJ whole genome shotgun (WGS) entry which is preliminary data.</text>
</comment>
<feature type="transmembrane region" description="Helical" evidence="1">
    <location>
        <begin position="30"/>
        <end position="50"/>
    </location>
</feature>
<organism evidence="2 3">
    <name type="scientific">Liparis tanakae</name>
    <name type="common">Tanaka's snailfish</name>
    <dbReference type="NCBI Taxonomy" id="230148"/>
    <lineage>
        <taxon>Eukaryota</taxon>
        <taxon>Metazoa</taxon>
        <taxon>Chordata</taxon>
        <taxon>Craniata</taxon>
        <taxon>Vertebrata</taxon>
        <taxon>Euteleostomi</taxon>
        <taxon>Actinopterygii</taxon>
        <taxon>Neopterygii</taxon>
        <taxon>Teleostei</taxon>
        <taxon>Neoteleostei</taxon>
        <taxon>Acanthomorphata</taxon>
        <taxon>Eupercaria</taxon>
        <taxon>Perciformes</taxon>
        <taxon>Cottioidei</taxon>
        <taxon>Cottales</taxon>
        <taxon>Liparidae</taxon>
        <taxon>Liparis</taxon>
    </lineage>
</organism>
<sequence length="129" mass="15058">MLEYFTCFKKSWQVKFPCSVGRYFGLFQVIFPHFIPFFPCFFRLNFAVFYSQQPYKKTSFPLQNKSSHQGLQECRKIHNYTKAPRWLVCVREVIVYGLNADGITAFPSLIRLAGTPPQSNNHHSVECHG</sequence>
<evidence type="ECO:0000256" key="1">
    <source>
        <dbReference type="SAM" id="Phobius"/>
    </source>
</evidence>
<accession>A0A4Z2E456</accession>
<keyword evidence="1" id="KW-1133">Transmembrane helix</keyword>
<evidence type="ECO:0000313" key="2">
    <source>
        <dbReference type="EMBL" id="TNN23548.1"/>
    </source>
</evidence>
<dbReference type="AlphaFoldDB" id="A0A4Z2E456"/>
<keyword evidence="1" id="KW-0472">Membrane</keyword>
<dbReference type="EMBL" id="SRLO01018098">
    <property type="protein sequence ID" value="TNN23548.1"/>
    <property type="molecule type" value="Genomic_DNA"/>
</dbReference>
<evidence type="ECO:0000313" key="3">
    <source>
        <dbReference type="Proteomes" id="UP000314294"/>
    </source>
</evidence>
<protein>
    <submittedName>
        <fullName evidence="2">Uncharacterized protein</fullName>
    </submittedName>
</protein>
<gene>
    <name evidence="2" type="ORF">EYF80_066330</name>
</gene>
<reference evidence="2 3" key="1">
    <citation type="submission" date="2019-03" db="EMBL/GenBank/DDBJ databases">
        <title>First draft genome of Liparis tanakae, snailfish: a comprehensive survey of snailfish specific genes.</title>
        <authorList>
            <person name="Kim W."/>
            <person name="Song I."/>
            <person name="Jeong J.-H."/>
            <person name="Kim D."/>
            <person name="Kim S."/>
            <person name="Ryu S."/>
            <person name="Song J.Y."/>
            <person name="Lee S.K."/>
        </authorList>
    </citation>
    <scope>NUCLEOTIDE SEQUENCE [LARGE SCALE GENOMIC DNA]</scope>
    <source>
        <tissue evidence="2">Muscle</tissue>
    </source>
</reference>